<dbReference type="EMBL" id="JBJQOH010000004">
    <property type="protein sequence ID" value="KAL3689483.1"/>
    <property type="molecule type" value="Genomic_DNA"/>
</dbReference>
<dbReference type="PANTHER" id="PTHR47469:SF2">
    <property type="entry name" value="OS06G0597600 PROTEIN"/>
    <property type="match status" value="1"/>
</dbReference>
<evidence type="ECO:0008006" key="6">
    <source>
        <dbReference type="Google" id="ProtNLM"/>
    </source>
</evidence>
<dbReference type="Gene3D" id="3.50.50.60">
    <property type="entry name" value="FAD/NAD(P)-binding domain"/>
    <property type="match status" value="1"/>
</dbReference>
<organism evidence="4 5">
    <name type="scientific">Riccia sorocarpa</name>
    <dbReference type="NCBI Taxonomy" id="122646"/>
    <lineage>
        <taxon>Eukaryota</taxon>
        <taxon>Viridiplantae</taxon>
        <taxon>Streptophyta</taxon>
        <taxon>Embryophyta</taxon>
        <taxon>Marchantiophyta</taxon>
        <taxon>Marchantiopsida</taxon>
        <taxon>Marchantiidae</taxon>
        <taxon>Marchantiales</taxon>
        <taxon>Ricciaceae</taxon>
        <taxon>Riccia</taxon>
    </lineage>
</organism>
<dbReference type="Pfam" id="PF22607">
    <property type="entry name" value="FAD_binding-like"/>
    <property type="match status" value="1"/>
</dbReference>
<comment type="caution">
    <text evidence="4">The sequence shown here is derived from an EMBL/GenBank/DDBJ whole genome shotgun (WGS) entry which is preliminary data.</text>
</comment>
<dbReference type="SUPFAM" id="SSF54373">
    <property type="entry name" value="FAD-linked reductases, C-terminal domain"/>
    <property type="match status" value="1"/>
</dbReference>
<reference evidence="4 5" key="1">
    <citation type="submission" date="2024-09" db="EMBL/GenBank/DDBJ databases">
        <title>Chromosome-scale assembly of Riccia sorocarpa.</title>
        <authorList>
            <person name="Paukszto L."/>
        </authorList>
    </citation>
    <scope>NUCLEOTIDE SEQUENCE [LARGE SCALE GENOMIC DNA]</scope>
    <source>
        <strain evidence="4">LP-2024</strain>
        <tissue evidence="4">Aerial parts of the thallus</tissue>
    </source>
</reference>
<dbReference type="InterPro" id="IPR053212">
    <property type="entry name" value="DHP_3-monooxygenase"/>
</dbReference>
<sequence length="440" mass="49192">MEQETDDSPRGSGDSGEEPRNGATKLRVIVIGGSVAGLACAHALLKTGVCRVMVIEKARALSGNNTGAGLGIDAAACEAMEDWGLRDELHLNSKPLDYEENRAVDPERKVSVKLARDENFRHWAVHWGQLHRILRESLPPGIVHFNHEAISFEDSEDGKTMLVKVVEGGSNNNLHAVKEVWGDLIVAADGSVSRTRQFYVPGDKRRYSGYCAWRGVYDYSDNPEIRESIQKVYGDIGHCLYFDIARGSHAVLYELPGQRLNWLWYVNQPEPHLEGDSVTIPQPGKEEVAKLHKEADRTWGPELAELIRVTPDPFINAIYDKNPLKQLVFSRVVLVGDAAHPTTPHGLRSTNMAIMDAHVLGKAVGKWGSRNLDSALTEYQMKRLSATSQQALFSRHLGRLKQGMLFEPQGSFPWSTCDEGMVEGLLQRNMSYYQWRCYVD</sequence>
<evidence type="ECO:0000313" key="4">
    <source>
        <dbReference type="EMBL" id="KAL3689483.1"/>
    </source>
</evidence>
<dbReference type="InterPro" id="IPR054707">
    <property type="entry name" value="DhpH_subs-bd"/>
</dbReference>
<dbReference type="InterPro" id="IPR002938">
    <property type="entry name" value="FAD-bd"/>
</dbReference>
<protein>
    <recommendedName>
        <fullName evidence="6">FAD-binding domain-containing protein</fullName>
    </recommendedName>
</protein>
<name>A0ABD3HDL0_9MARC</name>
<proteinExistence type="predicted"/>
<dbReference type="PRINTS" id="PR00420">
    <property type="entry name" value="RNGMNOXGNASE"/>
</dbReference>
<accession>A0ABD3HDL0</accession>
<feature type="domain" description="2,6-dihydroxypyridine 3-monooxygenase substrate binding" evidence="3">
    <location>
        <begin position="207"/>
        <end position="320"/>
    </location>
</feature>
<evidence type="ECO:0000259" key="3">
    <source>
        <dbReference type="Pfam" id="PF22607"/>
    </source>
</evidence>
<evidence type="ECO:0000313" key="5">
    <source>
        <dbReference type="Proteomes" id="UP001633002"/>
    </source>
</evidence>
<feature type="domain" description="FAD-binding" evidence="2">
    <location>
        <begin position="324"/>
        <end position="387"/>
    </location>
</feature>
<evidence type="ECO:0000256" key="1">
    <source>
        <dbReference type="SAM" id="MobiDB-lite"/>
    </source>
</evidence>
<dbReference type="AlphaFoldDB" id="A0ABD3HDL0"/>
<dbReference type="SUPFAM" id="SSF51905">
    <property type="entry name" value="FAD/NAD(P)-binding domain"/>
    <property type="match status" value="1"/>
</dbReference>
<dbReference type="PANTHER" id="PTHR47469">
    <property type="entry name" value="MONOOXYGENASE-LIKE"/>
    <property type="match status" value="1"/>
</dbReference>
<gene>
    <name evidence="4" type="ORF">R1sor_015792</name>
</gene>
<feature type="domain" description="FAD-binding" evidence="2">
    <location>
        <begin position="26"/>
        <end position="197"/>
    </location>
</feature>
<dbReference type="Proteomes" id="UP001633002">
    <property type="component" value="Unassembled WGS sequence"/>
</dbReference>
<dbReference type="InterPro" id="IPR036188">
    <property type="entry name" value="FAD/NAD-bd_sf"/>
</dbReference>
<evidence type="ECO:0000259" key="2">
    <source>
        <dbReference type="Pfam" id="PF01494"/>
    </source>
</evidence>
<keyword evidence="5" id="KW-1185">Reference proteome</keyword>
<dbReference type="Pfam" id="PF01494">
    <property type="entry name" value="FAD_binding_3"/>
    <property type="match status" value="2"/>
</dbReference>
<feature type="region of interest" description="Disordered" evidence="1">
    <location>
        <begin position="1"/>
        <end position="21"/>
    </location>
</feature>